<comment type="caution">
    <text evidence="9">The sequence shown here is derived from an EMBL/GenBank/DDBJ whole genome shotgun (WGS) entry which is preliminary data.</text>
</comment>
<dbReference type="PANTHER" id="PTHR33048">
    <property type="entry name" value="PTH11-LIKE INTEGRAL MEMBRANE PROTEIN (AFU_ORTHOLOGUE AFUA_5G11245)"/>
    <property type="match status" value="1"/>
</dbReference>
<comment type="similarity">
    <text evidence="5">Belongs to the SAT4 family.</text>
</comment>
<keyword evidence="3 7" id="KW-1133">Transmembrane helix</keyword>
<proteinExistence type="inferred from homology"/>
<feature type="domain" description="Rhodopsin" evidence="8">
    <location>
        <begin position="25"/>
        <end position="236"/>
    </location>
</feature>
<dbReference type="InterPro" id="IPR052337">
    <property type="entry name" value="SAT4-like"/>
</dbReference>
<evidence type="ECO:0000256" key="6">
    <source>
        <dbReference type="SAM" id="MobiDB-lite"/>
    </source>
</evidence>
<evidence type="ECO:0000313" key="9">
    <source>
        <dbReference type="EMBL" id="RAR11362.1"/>
    </source>
</evidence>
<dbReference type="Pfam" id="PF20684">
    <property type="entry name" value="Fung_rhodopsin"/>
    <property type="match status" value="1"/>
</dbReference>
<evidence type="ECO:0000256" key="7">
    <source>
        <dbReference type="SAM" id="Phobius"/>
    </source>
</evidence>
<dbReference type="InterPro" id="IPR049326">
    <property type="entry name" value="Rhodopsin_dom_fungi"/>
</dbReference>
<evidence type="ECO:0000259" key="8">
    <source>
        <dbReference type="Pfam" id="PF20684"/>
    </source>
</evidence>
<feature type="transmembrane region" description="Helical" evidence="7">
    <location>
        <begin position="27"/>
        <end position="51"/>
    </location>
</feature>
<dbReference type="AlphaFoldDB" id="A0A364N448"/>
<gene>
    <name evidence="9" type="ORF">DDE83_004617</name>
</gene>
<dbReference type="EMBL" id="QGDH01000058">
    <property type="protein sequence ID" value="RAR11362.1"/>
    <property type="molecule type" value="Genomic_DNA"/>
</dbReference>
<reference evidence="10" key="1">
    <citation type="submission" date="2018-05" db="EMBL/GenBank/DDBJ databases">
        <title>Draft genome sequence of Stemphylium lycopersici strain CIDEFI 213.</title>
        <authorList>
            <person name="Medina R."/>
            <person name="Franco M.E.E."/>
            <person name="Lucentini C.G."/>
            <person name="Saparrat M.C.N."/>
            <person name="Balatti P.A."/>
        </authorList>
    </citation>
    <scope>NUCLEOTIDE SEQUENCE [LARGE SCALE GENOMIC DNA]</scope>
    <source>
        <strain evidence="10">CIDEFI 213</strain>
    </source>
</reference>
<feature type="region of interest" description="Disordered" evidence="6">
    <location>
        <begin position="262"/>
        <end position="294"/>
    </location>
</feature>
<feature type="transmembrane region" description="Helical" evidence="7">
    <location>
        <begin position="63"/>
        <end position="85"/>
    </location>
</feature>
<organism evidence="9 10">
    <name type="scientific">Stemphylium lycopersici</name>
    <name type="common">Tomato gray leaf spot disease fungus</name>
    <name type="synonym">Thyrospora lycopersici</name>
    <dbReference type="NCBI Taxonomy" id="183478"/>
    <lineage>
        <taxon>Eukaryota</taxon>
        <taxon>Fungi</taxon>
        <taxon>Dikarya</taxon>
        <taxon>Ascomycota</taxon>
        <taxon>Pezizomycotina</taxon>
        <taxon>Dothideomycetes</taxon>
        <taxon>Pleosporomycetidae</taxon>
        <taxon>Pleosporales</taxon>
        <taxon>Pleosporineae</taxon>
        <taxon>Pleosporaceae</taxon>
        <taxon>Stemphylium</taxon>
    </lineage>
</organism>
<evidence type="ECO:0000313" key="10">
    <source>
        <dbReference type="Proteomes" id="UP000249619"/>
    </source>
</evidence>
<keyword evidence="4 7" id="KW-0472">Membrane</keyword>
<feature type="transmembrane region" description="Helical" evidence="7">
    <location>
        <begin position="158"/>
        <end position="181"/>
    </location>
</feature>
<dbReference type="OrthoDB" id="4682787at2759"/>
<dbReference type="Proteomes" id="UP000249619">
    <property type="component" value="Unassembled WGS sequence"/>
</dbReference>
<dbReference type="STRING" id="183478.A0A364N448"/>
<evidence type="ECO:0000256" key="3">
    <source>
        <dbReference type="ARBA" id="ARBA00022989"/>
    </source>
</evidence>
<accession>A0A364N448</accession>
<feature type="transmembrane region" description="Helical" evidence="7">
    <location>
        <begin position="128"/>
        <end position="146"/>
    </location>
</feature>
<evidence type="ECO:0000256" key="2">
    <source>
        <dbReference type="ARBA" id="ARBA00022692"/>
    </source>
</evidence>
<keyword evidence="2 7" id="KW-0812">Transmembrane</keyword>
<protein>
    <recommendedName>
        <fullName evidence="8">Rhodopsin domain-containing protein</fullName>
    </recommendedName>
</protein>
<sequence length="339" mass="37037">MTAQSASHAASSSAQQKSGFHGLLRNATWVIVSEGCYVLSMLTIKLSLAIFFARIVVRRWHLILIYVSLAICMVSSISAIFYCFFRCGTNLDEYAIQQLVNNCTPRHFDLFMAYQQGVFSVPVSMTSAFSTLTDLVFVAMPLLVLWNANMDRRTKFSVGAILCMATLYGLANPAVGFSLTLRSGTVCSIVRFRYIEGLLDISNFFSSVINISTWSTIEAAACIVAGCIATLRPLLKSAIGRAHESLAPSGYIAQLSKTIKSSQRSHARSTGDIGLSEIDPNHCSPNRGPSPQLKNAPTYVEYIARPGSAVVPLSSDIGNKRASTDFILERPEPKYEDMS</sequence>
<dbReference type="PANTHER" id="PTHR33048:SF96">
    <property type="entry name" value="INTEGRAL MEMBRANE PROTEIN"/>
    <property type="match status" value="1"/>
</dbReference>
<name>A0A364N448_STELY</name>
<evidence type="ECO:0000256" key="4">
    <source>
        <dbReference type="ARBA" id="ARBA00023136"/>
    </source>
</evidence>
<feature type="compositionally biased region" description="Polar residues" evidence="6">
    <location>
        <begin position="283"/>
        <end position="294"/>
    </location>
</feature>
<dbReference type="GO" id="GO:0016020">
    <property type="term" value="C:membrane"/>
    <property type="evidence" value="ECO:0007669"/>
    <property type="project" value="UniProtKB-SubCell"/>
</dbReference>
<keyword evidence="10" id="KW-1185">Reference proteome</keyword>
<evidence type="ECO:0000256" key="5">
    <source>
        <dbReference type="ARBA" id="ARBA00038359"/>
    </source>
</evidence>
<comment type="subcellular location">
    <subcellularLocation>
        <location evidence="1">Membrane</location>
        <topology evidence="1">Multi-pass membrane protein</topology>
    </subcellularLocation>
</comment>
<evidence type="ECO:0000256" key="1">
    <source>
        <dbReference type="ARBA" id="ARBA00004141"/>
    </source>
</evidence>